<name>A0ABX8YM69_9PSED</name>
<organism evidence="2 3">
    <name type="scientific">Pseudomonas germanica</name>
    <dbReference type="NCBI Taxonomy" id="2815720"/>
    <lineage>
        <taxon>Bacteria</taxon>
        <taxon>Pseudomonadati</taxon>
        <taxon>Pseudomonadota</taxon>
        <taxon>Gammaproteobacteria</taxon>
        <taxon>Pseudomonadales</taxon>
        <taxon>Pseudomonadaceae</taxon>
        <taxon>Pseudomonas</taxon>
    </lineage>
</organism>
<evidence type="ECO:0000313" key="3">
    <source>
        <dbReference type="Proteomes" id="UP000824588"/>
    </source>
</evidence>
<feature type="domain" description="ABC-type transport auxiliary lipoprotein component" evidence="1">
    <location>
        <begin position="24"/>
        <end position="186"/>
    </location>
</feature>
<dbReference type="Gene3D" id="3.40.50.10610">
    <property type="entry name" value="ABC-type transport auxiliary lipoprotein component"/>
    <property type="match status" value="1"/>
</dbReference>
<protein>
    <submittedName>
        <fullName evidence="2">Membrane integrity-associated transporter subunit PqiC</fullName>
    </submittedName>
</protein>
<evidence type="ECO:0000259" key="1">
    <source>
        <dbReference type="Pfam" id="PF03886"/>
    </source>
</evidence>
<keyword evidence="3" id="KW-1185">Reference proteome</keyword>
<reference evidence="2 3" key="1">
    <citation type="journal article" date="2022" name="Int. J. Syst. Evol. Microbiol.">
        <title>Pseudomonas germanica sp. nov., isolated from Iris germanica rhizomes.</title>
        <authorList>
            <person name="Atanasov K.E."/>
            <person name="Galbis D.M."/>
            <person name="Gallego J."/>
            <person name="Serpico A."/>
            <person name="Bosch M."/>
            <person name="Altabella T."/>
            <person name="Ferrer A."/>
        </authorList>
    </citation>
    <scope>NUCLEOTIDE SEQUENCE [LARGE SCALE GENOMIC DNA]</scope>
    <source>
        <strain evidence="2 3">FIT28</strain>
    </source>
</reference>
<dbReference type="Proteomes" id="UP000824588">
    <property type="component" value="Chromosome"/>
</dbReference>
<accession>A0ABX8YM69</accession>
<proteinExistence type="predicted"/>
<dbReference type="EMBL" id="CP071586">
    <property type="protein sequence ID" value="QYY80498.1"/>
    <property type="molecule type" value="Genomic_DNA"/>
</dbReference>
<dbReference type="RefSeq" id="WP_220556751.1">
    <property type="nucleotide sequence ID" value="NZ_CP071586.1"/>
</dbReference>
<sequence>MNKALILLVTLGLTACSSPDMRYYTLQDVAPVRVDTPATPADFQFEVLNVRVPTQVDIPQLVVRRSQTGLIVLENDRWSAPLADEFQAAIADRLERRLGTGNLAGLPKDKQRPILSVQIDVQRFDSLPGQYVLLDAMWSLRLRGGGDQPARTLTCNNKLSQPAGLALNNLVLAHQKVLDQLAEVIAKKAIDWAAKNTLSESAQKCS</sequence>
<dbReference type="PROSITE" id="PS51257">
    <property type="entry name" value="PROKAR_LIPOPROTEIN"/>
    <property type="match status" value="1"/>
</dbReference>
<evidence type="ECO:0000313" key="2">
    <source>
        <dbReference type="EMBL" id="QYY80498.1"/>
    </source>
</evidence>
<dbReference type="InterPro" id="IPR005586">
    <property type="entry name" value="ABC_trans_aux"/>
</dbReference>
<dbReference type="SUPFAM" id="SSF159594">
    <property type="entry name" value="XCC0632-like"/>
    <property type="match status" value="1"/>
</dbReference>
<gene>
    <name evidence="2" type="ORF">J0G10_22565</name>
</gene>
<dbReference type="Pfam" id="PF03886">
    <property type="entry name" value="ABC_trans_aux"/>
    <property type="match status" value="1"/>
</dbReference>